<sequence length="165" mass="18479">MKDPLSKHNQLSPYAVRSRESNLRNIESEREIPRHDGSIRSPAAVRHGGRDLQPTQGWMILPQNGPTLPRPRTVNTTSSSLPVYSVFDRFILENVRRKMNLLPRLLNRIAIGPSLIMFMFGGVILSKTNNPARSRVLRHGSEPWNHGISPGNPNPKGPKQGVRGL</sequence>
<name>A0A2I1DCI0_ASPC2</name>
<protein>
    <submittedName>
        <fullName evidence="3">Uncharacterized protein</fullName>
    </submittedName>
</protein>
<feature type="compositionally biased region" description="Basic and acidic residues" evidence="1">
    <location>
        <begin position="17"/>
        <end position="38"/>
    </location>
</feature>
<proteinExistence type="predicted"/>
<dbReference type="EMBL" id="MSFM01000002">
    <property type="protein sequence ID" value="PKY07587.1"/>
    <property type="molecule type" value="Genomic_DNA"/>
</dbReference>
<accession>A0A2I1DCI0</accession>
<dbReference type="GeneID" id="36549788"/>
<keyword evidence="4" id="KW-1185">Reference proteome</keyword>
<dbReference type="VEuPathDB" id="FungiDB:P168DRAFT_98437"/>
<feature type="transmembrane region" description="Helical" evidence="2">
    <location>
        <begin position="105"/>
        <end position="125"/>
    </location>
</feature>
<keyword evidence="2" id="KW-1133">Transmembrane helix</keyword>
<evidence type="ECO:0000256" key="2">
    <source>
        <dbReference type="SAM" id="Phobius"/>
    </source>
</evidence>
<evidence type="ECO:0000313" key="4">
    <source>
        <dbReference type="Proteomes" id="UP000234254"/>
    </source>
</evidence>
<dbReference type="Proteomes" id="UP000234254">
    <property type="component" value="Unassembled WGS sequence"/>
</dbReference>
<dbReference type="RefSeq" id="XP_024696181.1">
    <property type="nucleotide sequence ID" value="XM_024842259.1"/>
</dbReference>
<evidence type="ECO:0000256" key="1">
    <source>
        <dbReference type="SAM" id="MobiDB-lite"/>
    </source>
</evidence>
<feature type="region of interest" description="Disordered" evidence="1">
    <location>
        <begin position="137"/>
        <end position="165"/>
    </location>
</feature>
<comment type="caution">
    <text evidence="3">The sequence shown here is derived from an EMBL/GenBank/DDBJ whole genome shotgun (WGS) entry which is preliminary data.</text>
</comment>
<feature type="region of interest" description="Disordered" evidence="1">
    <location>
        <begin position="1"/>
        <end position="54"/>
    </location>
</feature>
<evidence type="ECO:0000313" key="3">
    <source>
        <dbReference type="EMBL" id="PKY07587.1"/>
    </source>
</evidence>
<keyword evidence="2" id="KW-0812">Transmembrane</keyword>
<organism evidence="3 4">
    <name type="scientific">Aspergillus campestris (strain IBT 28561)</name>
    <dbReference type="NCBI Taxonomy" id="1392248"/>
    <lineage>
        <taxon>Eukaryota</taxon>
        <taxon>Fungi</taxon>
        <taxon>Dikarya</taxon>
        <taxon>Ascomycota</taxon>
        <taxon>Pezizomycotina</taxon>
        <taxon>Eurotiomycetes</taxon>
        <taxon>Eurotiomycetidae</taxon>
        <taxon>Eurotiales</taxon>
        <taxon>Aspergillaceae</taxon>
        <taxon>Aspergillus</taxon>
        <taxon>Aspergillus subgen. Circumdati</taxon>
    </lineage>
</organism>
<reference evidence="3" key="1">
    <citation type="submission" date="2016-12" db="EMBL/GenBank/DDBJ databases">
        <title>The genomes of Aspergillus section Nigri reveals drivers in fungal speciation.</title>
        <authorList>
            <consortium name="DOE Joint Genome Institute"/>
            <person name="Vesth T.C."/>
            <person name="Nybo J."/>
            <person name="Theobald S."/>
            <person name="Brandl J."/>
            <person name="Frisvad J.C."/>
            <person name="Nielsen K.F."/>
            <person name="Lyhne E.K."/>
            <person name="Kogle M.E."/>
            <person name="Kuo A."/>
            <person name="Riley R."/>
            <person name="Clum A."/>
            <person name="Nolan M."/>
            <person name="Lipzen A."/>
            <person name="Salamov A."/>
            <person name="Henrissat B."/>
            <person name="Wiebenga A."/>
            <person name="De vries R.P."/>
            <person name="Grigoriev I.V."/>
            <person name="Mortensen U.H."/>
            <person name="Andersen M.R."/>
            <person name="Baker S.E."/>
        </authorList>
    </citation>
    <scope>NUCLEOTIDE SEQUENCE</scope>
    <source>
        <strain evidence="3">IBT 28561</strain>
    </source>
</reference>
<dbReference type="AlphaFoldDB" id="A0A2I1DCI0"/>
<keyword evidence="2" id="KW-0472">Membrane</keyword>
<gene>
    <name evidence="3" type="ORF">P168DRAFT_98437</name>
</gene>